<keyword evidence="3" id="KW-1185">Reference proteome</keyword>
<sequence>MSHHVVDLCRSDLVRSSTGRKGPLHRVRLRCETLPPDAMGAGSVERADEFGFEGCLDLVMFLLELIRQILSFRTDTDRGSNGTEVGDDGEGTPSPTATKLLVIASEEGPDVAMDLERGKSLTGGGVGGGGLENMGGGGGGGGVGGGGGPDVAMDLERGKSLTGGESTTK</sequence>
<dbReference type="AlphaFoldDB" id="A0AAD8SE50"/>
<comment type="caution">
    <text evidence="2">The sequence shown here is derived from an EMBL/GenBank/DDBJ whole genome shotgun (WGS) entry which is preliminary data.</text>
</comment>
<dbReference type="EMBL" id="JAUUTY010000004">
    <property type="protein sequence ID" value="KAK1649422.1"/>
    <property type="molecule type" value="Genomic_DNA"/>
</dbReference>
<feature type="compositionally biased region" description="Gly residues" evidence="1">
    <location>
        <begin position="123"/>
        <end position="149"/>
    </location>
</feature>
<gene>
    <name evidence="2" type="ORF">QYE76_067227</name>
</gene>
<feature type="region of interest" description="Disordered" evidence="1">
    <location>
        <begin position="76"/>
        <end position="96"/>
    </location>
</feature>
<reference evidence="2" key="1">
    <citation type="submission" date="2023-07" db="EMBL/GenBank/DDBJ databases">
        <title>A chromosome-level genome assembly of Lolium multiflorum.</title>
        <authorList>
            <person name="Chen Y."/>
            <person name="Copetti D."/>
            <person name="Kolliker R."/>
            <person name="Studer B."/>
        </authorList>
    </citation>
    <scope>NUCLEOTIDE SEQUENCE</scope>
    <source>
        <strain evidence="2">02402/16</strain>
        <tissue evidence="2">Leaf</tissue>
    </source>
</reference>
<dbReference type="Proteomes" id="UP001231189">
    <property type="component" value="Unassembled WGS sequence"/>
</dbReference>
<evidence type="ECO:0000256" key="1">
    <source>
        <dbReference type="SAM" id="MobiDB-lite"/>
    </source>
</evidence>
<name>A0AAD8SE50_LOLMU</name>
<protein>
    <submittedName>
        <fullName evidence="2">Uncharacterized protein</fullName>
    </submittedName>
</protein>
<proteinExistence type="predicted"/>
<feature type="region of interest" description="Disordered" evidence="1">
    <location>
        <begin position="123"/>
        <end position="169"/>
    </location>
</feature>
<accession>A0AAD8SE50</accession>
<organism evidence="2 3">
    <name type="scientific">Lolium multiflorum</name>
    <name type="common">Italian ryegrass</name>
    <name type="synonym">Lolium perenne subsp. multiflorum</name>
    <dbReference type="NCBI Taxonomy" id="4521"/>
    <lineage>
        <taxon>Eukaryota</taxon>
        <taxon>Viridiplantae</taxon>
        <taxon>Streptophyta</taxon>
        <taxon>Embryophyta</taxon>
        <taxon>Tracheophyta</taxon>
        <taxon>Spermatophyta</taxon>
        <taxon>Magnoliopsida</taxon>
        <taxon>Liliopsida</taxon>
        <taxon>Poales</taxon>
        <taxon>Poaceae</taxon>
        <taxon>BOP clade</taxon>
        <taxon>Pooideae</taxon>
        <taxon>Poodae</taxon>
        <taxon>Poeae</taxon>
        <taxon>Poeae Chloroplast Group 2 (Poeae type)</taxon>
        <taxon>Loliodinae</taxon>
        <taxon>Loliinae</taxon>
        <taxon>Lolium</taxon>
    </lineage>
</organism>
<evidence type="ECO:0000313" key="3">
    <source>
        <dbReference type="Proteomes" id="UP001231189"/>
    </source>
</evidence>
<evidence type="ECO:0000313" key="2">
    <source>
        <dbReference type="EMBL" id="KAK1649422.1"/>
    </source>
</evidence>